<keyword evidence="3" id="KW-0378">Hydrolase</keyword>
<reference evidence="5" key="2">
    <citation type="submission" date="2021-09" db="EMBL/GenBank/DDBJ databases">
        <authorList>
            <person name="Jia N."/>
            <person name="Wang J."/>
            <person name="Shi W."/>
            <person name="Du L."/>
            <person name="Sun Y."/>
            <person name="Zhan W."/>
            <person name="Jiang J."/>
            <person name="Wang Q."/>
            <person name="Zhang B."/>
            <person name="Ji P."/>
            <person name="Sakyi L.B."/>
            <person name="Cui X."/>
            <person name="Yuan T."/>
            <person name="Jiang B."/>
            <person name="Yang W."/>
            <person name="Lam T.T.-Y."/>
            <person name="Chang Q."/>
            <person name="Ding S."/>
            <person name="Wang X."/>
            <person name="Zhu J."/>
            <person name="Ruan X."/>
            <person name="Zhao L."/>
            <person name="Wei J."/>
            <person name="Que T."/>
            <person name="Du C."/>
            <person name="Cheng J."/>
            <person name="Dai P."/>
            <person name="Han X."/>
            <person name="Huang E."/>
            <person name="Gao Y."/>
            <person name="Liu J."/>
            <person name="Shao H."/>
            <person name="Ye R."/>
            <person name="Li L."/>
            <person name="Wei W."/>
            <person name="Wang X."/>
            <person name="Wang C."/>
            <person name="Huo Q."/>
            <person name="Li W."/>
            <person name="Guo W."/>
            <person name="Chen H."/>
            <person name="Chen S."/>
            <person name="Zhou L."/>
            <person name="Zhou L."/>
            <person name="Ni X."/>
            <person name="Tian J."/>
            <person name="Zhou Y."/>
            <person name="Sheng Y."/>
            <person name="Liu T."/>
            <person name="Pan Y."/>
            <person name="Xia L."/>
            <person name="Li J."/>
            <person name="Zhao F."/>
            <person name="Cao W."/>
        </authorList>
    </citation>
    <scope>NUCLEOTIDE SEQUENCE</scope>
    <source>
        <strain evidence="5">Rsan-2018</strain>
        <tissue evidence="5">Larvae</tissue>
    </source>
</reference>
<organism evidence="5 6">
    <name type="scientific">Rhipicephalus sanguineus</name>
    <name type="common">Brown dog tick</name>
    <name type="synonym">Ixodes sanguineus</name>
    <dbReference type="NCBI Taxonomy" id="34632"/>
    <lineage>
        <taxon>Eukaryota</taxon>
        <taxon>Metazoa</taxon>
        <taxon>Ecdysozoa</taxon>
        <taxon>Arthropoda</taxon>
        <taxon>Chelicerata</taxon>
        <taxon>Arachnida</taxon>
        <taxon>Acari</taxon>
        <taxon>Parasitiformes</taxon>
        <taxon>Ixodida</taxon>
        <taxon>Ixodoidea</taxon>
        <taxon>Ixodidae</taxon>
        <taxon>Rhipicephalinae</taxon>
        <taxon>Rhipicephalus</taxon>
        <taxon>Rhipicephalus</taxon>
    </lineage>
</organism>
<keyword evidence="6" id="KW-1185">Reference proteome</keyword>
<protein>
    <recommendedName>
        <fullName evidence="4">PPPDE domain-containing protein</fullName>
    </recommendedName>
</protein>
<dbReference type="GO" id="GO:0006508">
    <property type="term" value="P:proteolysis"/>
    <property type="evidence" value="ECO:0007669"/>
    <property type="project" value="UniProtKB-KW"/>
</dbReference>
<dbReference type="PROSITE" id="PS51858">
    <property type="entry name" value="PPPDE"/>
    <property type="match status" value="1"/>
</dbReference>
<evidence type="ECO:0000256" key="1">
    <source>
        <dbReference type="ARBA" id="ARBA00008140"/>
    </source>
</evidence>
<dbReference type="PANTHER" id="PTHR12378">
    <property type="entry name" value="DESUMOYLATING ISOPEPTIDASE"/>
    <property type="match status" value="1"/>
</dbReference>
<evidence type="ECO:0000256" key="2">
    <source>
        <dbReference type="ARBA" id="ARBA00022670"/>
    </source>
</evidence>
<dbReference type="GO" id="GO:0008233">
    <property type="term" value="F:peptidase activity"/>
    <property type="evidence" value="ECO:0007669"/>
    <property type="project" value="UniProtKB-KW"/>
</dbReference>
<dbReference type="VEuPathDB" id="VectorBase:RSAN_047155"/>
<dbReference type="InterPro" id="IPR042266">
    <property type="entry name" value="PPPDE_sf"/>
</dbReference>
<dbReference type="Gene3D" id="3.90.1720.30">
    <property type="entry name" value="PPPDE domains"/>
    <property type="match status" value="1"/>
</dbReference>
<gene>
    <name evidence="5" type="ORF">HPB52_012680</name>
</gene>
<evidence type="ECO:0000256" key="3">
    <source>
        <dbReference type="ARBA" id="ARBA00022801"/>
    </source>
</evidence>
<dbReference type="SMART" id="SM01179">
    <property type="entry name" value="DUF862"/>
    <property type="match status" value="1"/>
</dbReference>
<comment type="caution">
    <text evidence="5">The sequence shown here is derived from an EMBL/GenBank/DDBJ whole genome shotgun (WGS) entry which is preliminary data.</text>
</comment>
<sequence length="183" mass="20515">MEDASRGHAESDSEVLLYVYDLSNGLAKTLSPALLGKELPGMWHTSIVLRGTEYFFGSAGVDSCPAGRTDLGKPDRVVSLGRTELPNDVCVEYIRDLGRYNYKSSSYHLFRRNCNNFSQDLSLFLTGNSIPREIRELPDDFLSTPMGSMMVHSFEHLSIAVRKALEQHSTHEPRRSPKSPRPP</sequence>
<evidence type="ECO:0000313" key="6">
    <source>
        <dbReference type="Proteomes" id="UP000821837"/>
    </source>
</evidence>
<name>A0A9D4PDP4_RHISA</name>
<proteinExistence type="inferred from homology"/>
<dbReference type="PANTHER" id="PTHR12378:SF7">
    <property type="entry name" value="DESUMOYLATING ISOPEPTIDASE 1"/>
    <property type="match status" value="1"/>
</dbReference>
<dbReference type="Proteomes" id="UP000821837">
    <property type="component" value="Unassembled WGS sequence"/>
</dbReference>
<dbReference type="EMBL" id="JABSTV010001255">
    <property type="protein sequence ID" value="KAH7935710.1"/>
    <property type="molecule type" value="Genomic_DNA"/>
</dbReference>
<dbReference type="OrthoDB" id="21221at2759"/>
<keyword evidence="2" id="KW-0645">Protease</keyword>
<dbReference type="GO" id="GO:0070646">
    <property type="term" value="P:protein modification by small protein removal"/>
    <property type="evidence" value="ECO:0007669"/>
    <property type="project" value="TreeGrafter"/>
</dbReference>
<dbReference type="Pfam" id="PF05903">
    <property type="entry name" value="Peptidase_C97"/>
    <property type="match status" value="1"/>
</dbReference>
<comment type="similarity">
    <text evidence="1">Belongs to the DeSI family.</text>
</comment>
<accession>A0A9D4PDP4</accession>
<dbReference type="InterPro" id="IPR008580">
    <property type="entry name" value="PPPDE_dom"/>
</dbReference>
<evidence type="ECO:0000313" key="5">
    <source>
        <dbReference type="EMBL" id="KAH7935710.1"/>
    </source>
</evidence>
<feature type="domain" description="PPPDE" evidence="4">
    <location>
        <begin position="13"/>
        <end position="155"/>
    </location>
</feature>
<evidence type="ECO:0000259" key="4">
    <source>
        <dbReference type="PROSITE" id="PS51858"/>
    </source>
</evidence>
<reference evidence="5" key="1">
    <citation type="journal article" date="2020" name="Cell">
        <title>Large-Scale Comparative Analyses of Tick Genomes Elucidate Their Genetic Diversity and Vector Capacities.</title>
        <authorList>
            <consortium name="Tick Genome and Microbiome Consortium (TIGMIC)"/>
            <person name="Jia N."/>
            <person name="Wang J."/>
            <person name="Shi W."/>
            <person name="Du L."/>
            <person name="Sun Y."/>
            <person name="Zhan W."/>
            <person name="Jiang J.F."/>
            <person name="Wang Q."/>
            <person name="Zhang B."/>
            <person name="Ji P."/>
            <person name="Bell-Sakyi L."/>
            <person name="Cui X.M."/>
            <person name="Yuan T.T."/>
            <person name="Jiang B.G."/>
            <person name="Yang W.F."/>
            <person name="Lam T.T."/>
            <person name="Chang Q.C."/>
            <person name="Ding S.J."/>
            <person name="Wang X.J."/>
            <person name="Zhu J.G."/>
            <person name="Ruan X.D."/>
            <person name="Zhao L."/>
            <person name="Wei J.T."/>
            <person name="Ye R.Z."/>
            <person name="Que T.C."/>
            <person name="Du C.H."/>
            <person name="Zhou Y.H."/>
            <person name="Cheng J.X."/>
            <person name="Dai P.F."/>
            <person name="Guo W.B."/>
            <person name="Han X.H."/>
            <person name="Huang E.J."/>
            <person name="Li L.F."/>
            <person name="Wei W."/>
            <person name="Gao Y.C."/>
            <person name="Liu J.Z."/>
            <person name="Shao H.Z."/>
            <person name="Wang X."/>
            <person name="Wang C.C."/>
            <person name="Yang T.C."/>
            <person name="Huo Q.B."/>
            <person name="Li W."/>
            <person name="Chen H.Y."/>
            <person name="Chen S.E."/>
            <person name="Zhou L.G."/>
            <person name="Ni X.B."/>
            <person name="Tian J.H."/>
            <person name="Sheng Y."/>
            <person name="Liu T."/>
            <person name="Pan Y.S."/>
            <person name="Xia L.Y."/>
            <person name="Li J."/>
            <person name="Zhao F."/>
            <person name="Cao W.C."/>
        </authorList>
    </citation>
    <scope>NUCLEOTIDE SEQUENCE</scope>
    <source>
        <strain evidence="5">Rsan-2018</strain>
    </source>
</reference>
<dbReference type="AlphaFoldDB" id="A0A9D4PDP4"/>